<name>A0A348MKX1_UNCW3</name>
<evidence type="ECO:0000313" key="3">
    <source>
        <dbReference type="Proteomes" id="UP000262454"/>
    </source>
</evidence>
<dbReference type="AlphaFoldDB" id="A0A348MKX1"/>
<sequence length="67" mass="8202">MRLVFEKNITIFSILSSHYNQKFFFFILNILEIRTFLSKFFFEKNYKKKSKKLVLLSFKNIGTYNFS</sequence>
<keyword evidence="1" id="KW-0812">Transmembrane</keyword>
<organism evidence="2 3">
    <name type="scientific">candidate division WOR-3 bacterium</name>
    <dbReference type="NCBI Taxonomy" id="2052148"/>
    <lineage>
        <taxon>Bacteria</taxon>
        <taxon>Bacteria division WOR-3</taxon>
    </lineage>
</organism>
<reference evidence="2 3" key="1">
    <citation type="journal article" date="2018" name="Nat. Biotechnol.">
        <title>A standardized bacterial taxonomy based on genome phylogeny substantially revises the tree of life.</title>
        <authorList>
            <person name="Parks D.H."/>
            <person name="Chuvochina M."/>
            <person name="Waite D.W."/>
            <person name="Rinke C."/>
            <person name="Skarshewski A."/>
            <person name="Chaumeil P.A."/>
            <person name="Hugenholtz P."/>
        </authorList>
    </citation>
    <scope>NUCLEOTIDE SEQUENCE [LARGE SCALE GENOMIC DNA]</scope>
    <source>
        <strain evidence="2">UBA7921</strain>
    </source>
</reference>
<feature type="transmembrane region" description="Helical" evidence="1">
    <location>
        <begin position="23"/>
        <end position="42"/>
    </location>
</feature>
<proteinExistence type="predicted"/>
<evidence type="ECO:0000256" key="1">
    <source>
        <dbReference type="SAM" id="Phobius"/>
    </source>
</evidence>
<protein>
    <submittedName>
        <fullName evidence="2">Uncharacterized protein</fullName>
    </submittedName>
</protein>
<keyword evidence="1" id="KW-1133">Transmembrane helix</keyword>
<evidence type="ECO:0000313" key="2">
    <source>
        <dbReference type="EMBL" id="HAF07697.1"/>
    </source>
</evidence>
<accession>A0A348MKX1</accession>
<gene>
    <name evidence="2" type="ORF">DCG82_04795</name>
</gene>
<dbReference type="EMBL" id="DMCX01000029">
    <property type="protein sequence ID" value="HAF07697.1"/>
    <property type="molecule type" value="Genomic_DNA"/>
</dbReference>
<comment type="caution">
    <text evidence="2">The sequence shown here is derived from an EMBL/GenBank/DDBJ whole genome shotgun (WGS) entry which is preliminary data.</text>
</comment>
<keyword evidence="1" id="KW-0472">Membrane</keyword>
<dbReference type="Proteomes" id="UP000262454">
    <property type="component" value="Unassembled WGS sequence"/>
</dbReference>